<evidence type="ECO:0000313" key="1">
    <source>
        <dbReference type="EMBL" id="KAG5553906.1"/>
    </source>
</evidence>
<accession>A0AAV6KN91</accession>
<reference evidence="1" key="1">
    <citation type="submission" date="2020-08" db="EMBL/GenBank/DDBJ databases">
        <title>Plant Genome Project.</title>
        <authorList>
            <person name="Zhang R.-G."/>
        </authorList>
    </citation>
    <scope>NUCLEOTIDE SEQUENCE</scope>
    <source>
        <strain evidence="1">WSP0</strain>
        <tissue evidence="1">Leaf</tissue>
    </source>
</reference>
<dbReference type="AlphaFoldDB" id="A0AAV6KN91"/>
<dbReference type="Proteomes" id="UP000823749">
    <property type="component" value="Chromosome 4"/>
</dbReference>
<comment type="caution">
    <text evidence="1">The sequence shown here is derived from an EMBL/GenBank/DDBJ whole genome shotgun (WGS) entry which is preliminary data.</text>
</comment>
<proteinExistence type="predicted"/>
<protein>
    <submittedName>
        <fullName evidence="1">Uncharacterized protein</fullName>
    </submittedName>
</protein>
<dbReference type="EMBL" id="JACTNZ010000004">
    <property type="protein sequence ID" value="KAG5553906.1"/>
    <property type="molecule type" value="Genomic_DNA"/>
</dbReference>
<name>A0AAV6KN91_9ERIC</name>
<organism evidence="1 2">
    <name type="scientific">Rhododendron griersonianum</name>
    <dbReference type="NCBI Taxonomy" id="479676"/>
    <lineage>
        <taxon>Eukaryota</taxon>
        <taxon>Viridiplantae</taxon>
        <taxon>Streptophyta</taxon>
        <taxon>Embryophyta</taxon>
        <taxon>Tracheophyta</taxon>
        <taxon>Spermatophyta</taxon>
        <taxon>Magnoliopsida</taxon>
        <taxon>eudicotyledons</taxon>
        <taxon>Gunneridae</taxon>
        <taxon>Pentapetalae</taxon>
        <taxon>asterids</taxon>
        <taxon>Ericales</taxon>
        <taxon>Ericaceae</taxon>
        <taxon>Ericoideae</taxon>
        <taxon>Rhodoreae</taxon>
        <taxon>Rhododendron</taxon>
    </lineage>
</organism>
<keyword evidence="2" id="KW-1185">Reference proteome</keyword>
<evidence type="ECO:0000313" key="2">
    <source>
        <dbReference type="Proteomes" id="UP000823749"/>
    </source>
</evidence>
<sequence length="83" mass="9305">MKQNVNYSISPCGFGRLYFDPCSLDSYTFISILVQRREVETAFVSIFSSQSLVLTAIVLASNVDFFSFEAGDDCVVVEMEVRT</sequence>
<gene>
    <name evidence="1" type="ORF">RHGRI_011691</name>
</gene>